<protein>
    <submittedName>
        <fullName evidence="1">Uncharacterized protein</fullName>
    </submittedName>
</protein>
<name>A0ACC2SE45_9FUNG</name>
<evidence type="ECO:0000313" key="1">
    <source>
        <dbReference type="EMBL" id="KAJ9060684.1"/>
    </source>
</evidence>
<accession>A0ACC2SE45</accession>
<evidence type="ECO:0000313" key="2">
    <source>
        <dbReference type="Proteomes" id="UP001165960"/>
    </source>
</evidence>
<comment type="caution">
    <text evidence="1">The sequence shown here is derived from an EMBL/GenBank/DDBJ whole genome shotgun (WGS) entry which is preliminary data.</text>
</comment>
<organism evidence="1 2">
    <name type="scientific">Entomophthora muscae</name>
    <dbReference type="NCBI Taxonomy" id="34485"/>
    <lineage>
        <taxon>Eukaryota</taxon>
        <taxon>Fungi</taxon>
        <taxon>Fungi incertae sedis</taxon>
        <taxon>Zoopagomycota</taxon>
        <taxon>Entomophthoromycotina</taxon>
        <taxon>Entomophthoromycetes</taxon>
        <taxon>Entomophthorales</taxon>
        <taxon>Entomophthoraceae</taxon>
        <taxon>Entomophthora</taxon>
    </lineage>
</organism>
<gene>
    <name evidence="1" type="ORF">DSO57_1028300</name>
</gene>
<dbReference type="Proteomes" id="UP001165960">
    <property type="component" value="Unassembled WGS sequence"/>
</dbReference>
<keyword evidence="2" id="KW-1185">Reference proteome</keyword>
<sequence length="71" mass="8127">MAHQRQNQNMVYAVIHDNAPVYLDNIIVHSLNVEQRQKVLEVVFATLAQLRTLKNPPNASSSEGNYHSWVK</sequence>
<reference evidence="1" key="1">
    <citation type="submission" date="2022-04" db="EMBL/GenBank/DDBJ databases">
        <title>Genome of the entomopathogenic fungus Entomophthora muscae.</title>
        <authorList>
            <person name="Elya C."/>
            <person name="Lovett B.R."/>
            <person name="Lee E."/>
            <person name="Macias A.M."/>
            <person name="Hajek A.E."/>
            <person name="De Bivort B.L."/>
            <person name="Kasson M.T."/>
            <person name="De Fine Licht H.H."/>
            <person name="Stajich J.E."/>
        </authorList>
    </citation>
    <scope>NUCLEOTIDE SEQUENCE</scope>
    <source>
        <strain evidence="1">Berkeley</strain>
    </source>
</reference>
<proteinExistence type="predicted"/>
<dbReference type="EMBL" id="QTSX02005149">
    <property type="protein sequence ID" value="KAJ9060684.1"/>
    <property type="molecule type" value="Genomic_DNA"/>
</dbReference>